<gene>
    <name evidence="1" type="ORF">FA95DRAFT_1518342</name>
</gene>
<protein>
    <submittedName>
        <fullName evidence="1">ARM repeat-containing protein</fullName>
    </submittedName>
</protein>
<dbReference type="Proteomes" id="UP000814033">
    <property type="component" value="Unassembled WGS sequence"/>
</dbReference>
<evidence type="ECO:0000313" key="2">
    <source>
        <dbReference type="Proteomes" id="UP000814033"/>
    </source>
</evidence>
<reference evidence="1" key="2">
    <citation type="journal article" date="2022" name="New Phytol.">
        <title>Evolutionary transition to the ectomycorrhizal habit in the genomes of a hyperdiverse lineage of mushroom-forming fungi.</title>
        <authorList>
            <person name="Looney B."/>
            <person name="Miyauchi S."/>
            <person name="Morin E."/>
            <person name="Drula E."/>
            <person name="Courty P.E."/>
            <person name="Kohler A."/>
            <person name="Kuo A."/>
            <person name="LaButti K."/>
            <person name="Pangilinan J."/>
            <person name="Lipzen A."/>
            <person name="Riley R."/>
            <person name="Andreopoulos W."/>
            <person name="He G."/>
            <person name="Johnson J."/>
            <person name="Nolan M."/>
            <person name="Tritt A."/>
            <person name="Barry K.W."/>
            <person name="Grigoriev I.V."/>
            <person name="Nagy L.G."/>
            <person name="Hibbett D."/>
            <person name="Henrissat B."/>
            <person name="Matheny P.B."/>
            <person name="Labbe J."/>
            <person name="Martin F.M."/>
        </authorList>
    </citation>
    <scope>NUCLEOTIDE SEQUENCE</scope>
    <source>
        <strain evidence="1">FP105234-sp</strain>
    </source>
</reference>
<keyword evidence="2" id="KW-1185">Reference proteome</keyword>
<sequence length="1043" mass="113852">MEAAERLVRTWVASPRDKEVEDTASGIASGEIKLLHVVKALGEYLISEEGDLRNKGVDFLAAVLSKCPPQFFNRQSTKVLLGFFTSKLDDTETVIPALRGLLALTAVPSLIEADAVEICTSVFAHVKMQALVQAQRFIVFSIFDSLIAKQRDALRNMGDTFLSAYIALVDGEKDPRNLMVAFAIARVVAIEFDISRKVEDLFNITFCYFPITFRPPPDDPYGITADDLRNALRSCLDASPLFGSPAIPLFIDKLNAGSPVTKRDTLQTLAICLPVYGPGIARTMARKLWSSLKLEIFQPTDAVTEEEALKTTQVLIKTIYADDSTPDAEIEGLAKDACEECILILKEPEKSQAKPAIKVLSAFMSTTPSISRYTLSHAIPHLIKLFLNPDELPNRGAVLTLLFSLIAAARDSTLKAASSTSSASPEEAPFLLPYKDEVLGALITGLKTPSSTLAAIEGLSALVTTPGLLEDEEVGFVVQNVNDVISGPREDASGVIDAALDLLTAISATAPTHVSESTLPLLFSALPDRAPAREDAAAREKYRAALSSLTRLCSQAVLFETLVVRLLTRLSLLCSSGASSDDPEPAAAYAHALLTTLANVLVKKAERGDVDVPKYIERLVPRLFNLLFFSALVDREGLFVATGRIVTVAARLVNLVIQTLPEARQKVFVDTLVAAYLKGEVGQLAAGDLKLPMDDRIAPFEPGATESQGNLVAMFSQAIVALRKEITISVGDQVEFLRKLLYWSVHEAKNALQRESAWHIIAAVVNKRAQDLDSLLFPQLAEFWQSEIQPPNSADSRRLAIGAWTWVSKALLVRSHPQALPTIDRLFELFDDDDVNWDAARAVGLIGATDKILTKKNHVVIKILYAQRYANSVLPKLVEGAQSRVDPRRQTAYLVALTSLIKSIPKSAYEHEMPTLMPLLLRGLDLPDTEIRANVIDTLLAAAQSDVSAGPKDIKDGSIVAEHATSLTAVMLKNSSVATMADMKVRIAALRYLAVLPRVVRYDVLHPQRSVVLKTLSIILDDPKRVVRKEAVDARTNWYTYNG</sequence>
<name>A0ACB8RU62_9AGAM</name>
<proteinExistence type="predicted"/>
<evidence type="ECO:0000313" key="1">
    <source>
        <dbReference type="EMBL" id="KAI0047844.1"/>
    </source>
</evidence>
<reference evidence="1" key="1">
    <citation type="submission" date="2021-02" db="EMBL/GenBank/DDBJ databases">
        <authorList>
            <consortium name="DOE Joint Genome Institute"/>
            <person name="Ahrendt S."/>
            <person name="Looney B.P."/>
            <person name="Miyauchi S."/>
            <person name="Morin E."/>
            <person name="Drula E."/>
            <person name="Courty P.E."/>
            <person name="Chicoki N."/>
            <person name="Fauchery L."/>
            <person name="Kohler A."/>
            <person name="Kuo A."/>
            <person name="Labutti K."/>
            <person name="Pangilinan J."/>
            <person name="Lipzen A."/>
            <person name="Riley R."/>
            <person name="Andreopoulos W."/>
            <person name="He G."/>
            <person name="Johnson J."/>
            <person name="Barry K.W."/>
            <person name="Grigoriev I.V."/>
            <person name="Nagy L."/>
            <person name="Hibbett D."/>
            <person name="Henrissat B."/>
            <person name="Matheny P.B."/>
            <person name="Labbe J."/>
            <person name="Martin F."/>
        </authorList>
    </citation>
    <scope>NUCLEOTIDE SEQUENCE</scope>
    <source>
        <strain evidence="1">FP105234-sp</strain>
    </source>
</reference>
<accession>A0ACB8RU62</accession>
<comment type="caution">
    <text evidence="1">The sequence shown here is derived from an EMBL/GenBank/DDBJ whole genome shotgun (WGS) entry which is preliminary data.</text>
</comment>
<dbReference type="EMBL" id="MU275896">
    <property type="protein sequence ID" value="KAI0047844.1"/>
    <property type="molecule type" value="Genomic_DNA"/>
</dbReference>
<organism evidence="1 2">
    <name type="scientific">Auriscalpium vulgare</name>
    <dbReference type="NCBI Taxonomy" id="40419"/>
    <lineage>
        <taxon>Eukaryota</taxon>
        <taxon>Fungi</taxon>
        <taxon>Dikarya</taxon>
        <taxon>Basidiomycota</taxon>
        <taxon>Agaricomycotina</taxon>
        <taxon>Agaricomycetes</taxon>
        <taxon>Russulales</taxon>
        <taxon>Auriscalpiaceae</taxon>
        <taxon>Auriscalpium</taxon>
    </lineage>
</organism>